<dbReference type="GO" id="GO:0030428">
    <property type="term" value="C:cell septum"/>
    <property type="evidence" value="ECO:0007669"/>
    <property type="project" value="TreeGrafter"/>
</dbReference>
<organism evidence="11 12">
    <name type="scientific">Ruminococcus champanellensis (strain DSM 18848 / JCM 17042 / KCTC 15320 / 18P13)</name>
    <dbReference type="NCBI Taxonomy" id="213810"/>
    <lineage>
        <taxon>Bacteria</taxon>
        <taxon>Bacillati</taxon>
        <taxon>Bacillota</taxon>
        <taxon>Clostridia</taxon>
        <taxon>Eubacteriales</taxon>
        <taxon>Oscillospiraceae</taxon>
        <taxon>Ruminococcus</taxon>
    </lineage>
</organism>
<protein>
    <recommendedName>
        <fullName evidence="2">Cell division protein ZapA</fullName>
    </recommendedName>
    <alternativeName>
        <fullName evidence="9">Z ring-associated protein ZapA</fullName>
    </alternativeName>
</protein>
<comment type="subunit">
    <text evidence="8">Homodimer. Interacts with FtsZ.</text>
</comment>
<dbReference type="EMBL" id="FP929052">
    <property type="protein sequence ID" value="CBL16821.1"/>
    <property type="molecule type" value="Genomic_DNA"/>
</dbReference>
<dbReference type="GO" id="GO:0043093">
    <property type="term" value="P:FtsZ-dependent cytokinesis"/>
    <property type="evidence" value="ECO:0007669"/>
    <property type="project" value="TreeGrafter"/>
</dbReference>
<comment type="subcellular location">
    <subcellularLocation>
        <location evidence="1">Cytoplasm</location>
    </subcellularLocation>
</comment>
<evidence type="ECO:0000313" key="12">
    <source>
        <dbReference type="Proteomes" id="UP000007054"/>
    </source>
</evidence>
<dbReference type="STRING" id="213810.RUM_06040"/>
<dbReference type="InterPro" id="IPR036192">
    <property type="entry name" value="Cell_div_ZapA-like_sf"/>
</dbReference>
<dbReference type="KEGG" id="rch:RUM_06040"/>
<name>D4LB26_RUMC1</name>
<dbReference type="InterPro" id="IPR053712">
    <property type="entry name" value="Bac_CellDiv_Activator"/>
</dbReference>
<dbReference type="InterPro" id="IPR007838">
    <property type="entry name" value="Cell_div_ZapA-like"/>
</dbReference>
<dbReference type="Gene3D" id="6.10.250.790">
    <property type="match status" value="1"/>
</dbReference>
<evidence type="ECO:0000256" key="7">
    <source>
        <dbReference type="ARBA" id="ARBA00024910"/>
    </source>
</evidence>
<keyword evidence="10" id="KW-0175">Coiled coil</keyword>
<evidence type="ECO:0000256" key="8">
    <source>
        <dbReference type="ARBA" id="ARBA00026068"/>
    </source>
</evidence>
<dbReference type="PANTHER" id="PTHR34981">
    <property type="entry name" value="CELL DIVISION PROTEIN ZAPA"/>
    <property type="match status" value="1"/>
</dbReference>
<dbReference type="GO" id="GO:0032153">
    <property type="term" value="C:cell division site"/>
    <property type="evidence" value="ECO:0007669"/>
    <property type="project" value="TreeGrafter"/>
</dbReference>
<keyword evidence="4 11" id="KW-0132">Cell division</keyword>
<keyword evidence="5" id="KW-0717">Septation</keyword>
<dbReference type="GO" id="GO:0000917">
    <property type="term" value="P:division septum assembly"/>
    <property type="evidence" value="ECO:0007669"/>
    <property type="project" value="UniProtKB-KW"/>
</dbReference>
<dbReference type="HOGENOM" id="CLU_116623_0_1_9"/>
<dbReference type="GeneID" id="83155413"/>
<dbReference type="GO" id="GO:0005829">
    <property type="term" value="C:cytosol"/>
    <property type="evidence" value="ECO:0007669"/>
    <property type="project" value="TreeGrafter"/>
</dbReference>
<evidence type="ECO:0000256" key="1">
    <source>
        <dbReference type="ARBA" id="ARBA00004496"/>
    </source>
</evidence>
<evidence type="ECO:0000256" key="4">
    <source>
        <dbReference type="ARBA" id="ARBA00022618"/>
    </source>
</evidence>
<dbReference type="BioCyc" id="RCHA213810:RUM_RS02910-MONOMER"/>
<proteinExistence type="predicted"/>
<dbReference type="Proteomes" id="UP000007054">
    <property type="component" value="Chromosome"/>
</dbReference>
<dbReference type="PANTHER" id="PTHR34981:SF1">
    <property type="entry name" value="CELL DIVISION PROTEIN ZAPA"/>
    <property type="match status" value="1"/>
</dbReference>
<evidence type="ECO:0000256" key="3">
    <source>
        <dbReference type="ARBA" id="ARBA00022490"/>
    </source>
</evidence>
<dbReference type="OrthoDB" id="1853081at2"/>
<dbReference type="RefSeq" id="WP_015557728.1">
    <property type="nucleotide sequence ID" value="NC_021039.1"/>
</dbReference>
<keyword evidence="6" id="KW-0131">Cell cycle</keyword>
<evidence type="ECO:0000313" key="11">
    <source>
        <dbReference type="EMBL" id="CBL16821.1"/>
    </source>
</evidence>
<reference evidence="11" key="2">
    <citation type="submission" date="2010-03" db="EMBL/GenBank/DDBJ databases">
        <authorList>
            <person name="Pajon A."/>
        </authorList>
    </citation>
    <scope>NUCLEOTIDE SEQUENCE</scope>
    <source>
        <strain evidence="11">Type strain: 18P13</strain>
    </source>
</reference>
<dbReference type="GO" id="GO:0000921">
    <property type="term" value="P:septin ring assembly"/>
    <property type="evidence" value="ECO:0007669"/>
    <property type="project" value="TreeGrafter"/>
</dbReference>
<sequence>MLNRVKVVICGKEYVVQTEEAPSYVYSLAKTLEKKILSITETNTRVSAHHAAVMVALSTLDELSKSTANVETIRAQVKEYVDEAGKARIERDLALRENESLKAKIAQLENIVKLKSLKDSLDG</sequence>
<feature type="coiled-coil region" evidence="10">
    <location>
        <begin position="91"/>
        <end position="118"/>
    </location>
</feature>
<evidence type="ECO:0000256" key="2">
    <source>
        <dbReference type="ARBA" id="ARBA00015195"/>
    </source>
</evidence>
<evidence type="ECO:0000256" key="10">
    <source>
        <dbReference type="SAM" id="Coils"/>
    </source>
</evidence>
<reference evidence="11" key="1">
    <citation type="submission" date="2010-03" db="EMBL/GenBank/DDBJ databases">
        <title>The genome sequence of Ruminococcus sp. 18P13.</title>
        <authorList>
            <consortium name="metaHIT consortium -- http://www.metahit.eu/"/>
            <person name="Pajon A."/>
            <person name="Turner K."/>
            <person name="Parkhill J."/>
            <person name="Bernalier A."/>
        </authorList>
    </citation>
    <scope>NUCLEOTIDE SEQUENCE [LARGE SCALE GENOMIC DNA]</scope>
    <source>
        <strain evidence="11">Type strain: 18P13</strain>
    </source>
</reference>
<gene>
    <name evidence="11" type="ordered locus">RUM_06040</name>
</gene>
<evidence type="ECO:0000256" key="9">
    <source>
        <dbReference type="ARBA" id="ARBA00033158"/>
    </source>
</evidence>
<comment type="function">
    <text evidence="7">Activator of cell division through the inhibition of FtsZ GTPase activity, therefore promoting FtsZ assembly into bundles of protofilaments necessary for the formation of the division Z ring. It is recruited early at mid-cell but it is not essential for cell division.</text>
</comment>
<keyword evidence="3" id="KW-0963">Cytoplasm</keyword>
<dbReference type="PATRIC" id="fig|213810.4.peg.510"/>
<dbReference type="SUPFAM" id="SSF102829">
    <property type="entry name" value="Cell division protein ZapA-like"/>
    <property type="match status" value="1"/>
</dbReference>
<accession>D4LB26</accession>
<dbReference type="AlphaFoldDB" id="D4LB26"/>
<keyword evidence="12" id="KW-1185">Reference proteome</keyword>
<dbReference type="Pfam" id="PF05164">
    <property type="entry name" value="ZapA"/>
    <property type="match status" value="1"/>
</dbReference>
<evidence type="ECO:0000256" key="5">
    <source>
        <dbReference type="ARBA" id="ARBA00023210"/>
    </source>
</evidence>
<evidence type="ECO:0000256" key="6">
    <source>
        <dbReference type="ARBA" id="ARBA00023306"/>
    </source>
</evidence>